<dbReference type="SUPFAM" id="SSF52091">
    <property type="entry name" value="SpoIIaa-like"/>
    <property type="match status" value="1"/>
</dbReference>
<sequence length="118" mass="14100">MIAIKPNHLGTVMEVVVIGKITKKNIEKFEREFKEKKEQHERLNLVLFLTELTGYSMQAIMEDLMFGARHLREFHKIAVFSDKKWMELSTRISEYIPGVQVRHFDFGKREKALEWFEQ</sequence>
<reference evidence="2 3" key="1">
    <citation type="submission" date="2024-09" db="EMBL/GenBank/DDBJ databases">
        <authorList>
            <person name="Sun Q."/>
            <person name="Mori K."/>
        </authorList>
    </citation>
    <scope>NUCLEOTIDE SEQUENCE [LARGE SCALE GENOMIC DNA]</scope>
    <source>
        <strain evidence="2 3">NCAIM B.02301</strain>
    </source>
</reference>
<dbReference type="Gene3D" id="3.40.50.10600">
    <property type="entry name" value="SpoIIaa-like domains"/>
    <property type="match status" value="1"/>
</dbReference>
<dbReference type="Proteomes" id="UP001589833">
    <property type="component" value="Unassembled WGS sequence"/>
</dbReference>
<dbReference type="InterPro" id="IPR021866">
    <property type="entry name" value="SpoIIAA-like"/>
</dbReference>
<gene>
    <name evidence="2" type="ORF">ACFFH4_20455</name>
</gene>
<keyword evidence="1" id="KW-0175">Coiled coil</keyword>
<comment type="caution">
    <text evidence="2">The sequence shown here is derived from an EMBL/GenBank/DDBJ whole genome shotgun (WGS) entry which is preliminary data.</text>
</comment>
<dbReference type="RefSeq" id="WP_273846674.1">
    <property type="nucleotide sequence ID" value="NZ_JAQQWT010000018.1"/>
</dbReference>
<evidence type="ECO:0000256" key="1">
    <source>
        <dbReference type="SAM" id="Coils"/>
    </source>
</evidence>
<evidence type="ECO:0000313" key="2">
    <source>
        <dbReference type="EMBL" id="MFC0561318.1"/>
    </source>
</evidence>
<name>A0ABV6NMF9_9BACI</name>
<dbReference type="EMBL" id="JBHLTR010000056">
    <property type="protein sequence ID" value="MFC0561318.1"/>
    <property type="molecule type" value="Genomic_DNA"/>
</dbReference>
<dbReference type="InterPro" id="IPR036513">
    <property type="entry name" value="STAS_dom_sf"/>
</dbReference>
<evidence type="ECO:0000313" key="3">
    <source>
        <dbReference type="Proteomes" id="UP001589833"/>
    </source>
</evidence>
<dbReference type="Pfam" id="PF11964">
    <property type="entry name" value="SpoIIAA-like"/>
    <property type="match status" value="1"/>
</dbReference>
<accession>A0ABV6NMF9</accession>
<keyword evidence="3" id="KW-1185">Reference proteome</keyword>
<feature type="coiled-coil region" evidence="1">
    <location>
        <begin position="19"/>
        <end position="46"/>
    </location>
</feature>
<dbReference type="InterPro" id="IPR038396">
    <property type="entry name" value="SpoIIAA-like_sf"/>
</dbReference>
<proteinExistence type="predicted"/>
<protein>
    <submittedName>
        <fullName evidence="2">STAS/SEC14 domain-containing protein</fullName>
    </submittedName>
</protein>
<organism evidence="2 3">
    <name type="scientific">Halalkalibacter alkalisediminis</name>
    <dbReference type="NCBI Taxonomy" id="935616"/>
    <lineage>
        <taxon>Bacteria</taxon>
        <taxon>Bacillati</taxon>
        <taxon>Bacillota</taxon>
        <taxon>Bacilli</taxon>
        <taxon>Bacillales</taxon>
        <taxon>Bacillaceae</taxon>
        <taxon>Halalkalibacter</taxon>
    </lineage>
</organism>